<evidence type="ECO:0000259" key="10">
    <source>
        <dbReference type="Pfam" id="PF21924"/>
    </source>
</evidence>
<dbReference type="AlphaFoldDB" id="A0A9D3TAH2"/>
<name>A0A9D3TAH2_MEGAT</name>
<keyword evidence="4" id="KW-0234">DNA repair</keyword>
<feature type="compositionally biased region" description="Polar residues" evidence="8">
    <location>
        <begin position="259"/>
        <end position="269"/>
    </location>
</feature>
<evidence type="ECO:0008006" key="14">
    <source>
        <dbReference type="Google" id="ProtNLM"/>
    </source>
</evidence>
<dbReference type="Pfam" id="PF21925">
    <property type="entry name" value="XRCC4_C"/>
    <property type="match status" value="1"/>
</dbReference>
<organism evidence="12 13">
    <name type="scientific">Megalops atlanticus</name>
    <name type="common">Tarpon</name>
    <name type="synonym">Clupea gigantea</name>
    <dbReference type="NCBI Taxonomy" id="7932"/>
    <lineage>
        <taxon>Eukaryota</taxon>
        <taxon>Metazoa</taxon>
        <taxon>Chordata</taxon>
        <taxon>Craniata</taxon>
        <taxon>Vertebrata</taxon>
        <taxon>Euteleostomi</taxon>
        <taxon>Actinopterygii</taxon>
        <taxon>Neopterygii</taxon>
        <taxon>Teleostei</taxon>
        <taxon>Elopiformes</taxon>
        <taxon>Megalopidae</taxon>
        <taxon>Megalops</taxon>
    </lineage>
</organism>
<proteinExistence type="inferred from homology"/>
<dbReference type="GO" id="GO:0003677">
    <property type="term" value="F:DNA binding"/>
    <property type="evidence" value="ECO:0007669"/>
    <property type="project" value="InterPro"/>
</dbReference>
<protein>
    <recommendedName>
        <fullName evidence="14">DNA repair protein XRCC4</fullName>
    </recommendedName>
</protein>
<dbReference type="GO" id="GO:0010165">
    <property type="term" value="P:response to X-ray"/>
    <property type="evidence" value="ECO:0007669"/>
    <property type="project" value="TreeGrafter"/>
</dbReference>
<evidence type="ECO:0000259" key="11">
    <source>
        <dbReference type="Pfam" id="PF21925"/>
    </source>
</evidence>
<feature type="coiled-coil region" evidence="7">
    <location>
        <begin position="139"/>
        <end position="216"/>
    </location>
</feature>
<keyword evidence="7" id="KW-0175">Coiled coil</keyword>
<dbReference type="InterPro" id="IPR053963">
    <property type="entry name" value="XRCC4_C"/>
</dbReference>
<dbReference type="Proteomes" id="UP001046870">
    <property type="component" value="Chromosome 4"/>
</dbReference>
<dbReference type="GO" id="GO:0005958">
    <property type="term" value="C:DNA-dependent protein kinase-DNA ligase 4 complex"/>
    <property type="evidence" value="ECO:0007669"/>
    <property type="project" value="TreeGrafter"/>
</dbReference>
<dbReference type="OrthoDB" id="8064436at2759"/>
<dbReference type="EMBL" id="JAFDVH010000004">
    <property type="protein sequence ID" value="KAG7481245.1"/>
    <property type="molecule type" value="Genomic_DNA"/>
</dbReference>
<dbReference type="InterPro" id="IPR014751">
    <property type="entry name" value="XRCC4-like_C"/>
</dbReference>
<keyword evidence="3" id="KW-0233">DNA recombination</keyword>
<keyword evidence="5" id="KW-0539">Nucleus</keyword>
<comment type="subcellular location">
    <subcellularLocation>
        <location evidence="1">Nucleus</location>
    </subcellularLocation>
</comment>
<evidence type="ECO:0000256" key="3">
    <source>
        <dbReference type="ARBA" id="ARBA00023172"/>
    </source>
</evidence>
<reference evidence="12" key="1">
    <citation type="submission" date="2021-01" db="EMBL/GenBank/DDBJ databases">
        <authorList>
            <person name="Zahm M."/>
            <person name="Roques C."/>
            <person name="Cabau C."/>
            <person name="Klopp C."/>
            <person name="Donnadieu C."/>
            <person name="Jouanno E."/>
            <person name="Lampietro C."/>
            <person name="Louis A."/>
            <person name="Herpin A."/>
            <person name="Echchiki A."/>
            <person name="Berthelot C."/>
            <person name="Parey E."/>
            <person name="Roest-Crollius H."/>
            <person name="Braasch I."/>
            <person name="Postlethwait J."/>
            <person name="Bobe J."/>
            <person name="Montfort J."/>
            <person name="Bouchez O."/>
            <person name="Begum T."/>
            <person name="Mejri S."/>
            <person name="Adams A."/>
            <person name="Chen W.-J."/>
            <person name="Guiguen Y."/>
        </authorList>
    </citation>
    <scope>NUCLEOTIDE SEQUENCE</scope>
    <source>
        <strain evidence="12">YG-15Mar2019-1</strain>
        <tissue evidence="12">Brain</tissue>
    </source>
</reference>
<dbReference type="GO" id="GO:0006303">
    <property type="term" value="P:double-strand break repair via nonhomologous end joining"/>
    <property type="evidence" value="ECO:0007669"/>
    <property type="project" value="UniProtKB-ARBA"/>
</dbReference>
<dbReference type="SUPFAM" id="SSF50809">
    <property type="entry name" value="XRCC4, N-terminal domain"/>
    <property type="match status" value="1"/>
</dbReference>
<evidence type="ECO:0000256" key="7">
    <source>
        <dbReference type="SAM" id="Coils"/>
    </source>
</evidence>
<dbReference type="InterPro" id="IPR010585">
    <property type="entry name" value="DNA_repair_prot_XRCC4"/>
</dbReference>
<evidence type="ECO:0000256" key="6">
    <source>
        <dbReference type="ARBA" id="ARBA00025728"/>
    </source>
</evidence>
<feature type="domain" description="XRCC4 N-terminal" evidence="9">
    <location>
        <begin position="17"/>
        <end position="119"/>
    </location>
</feature>
<feature type="compositionally biased region" description="Basic residues" evidence="8">
    <location>
        <begin position="293"/>
        <end position="302"/>
    </location>
</feature>
<dbReference type="InterPro" id="IPR053962">
    <property type="entry name" value="XRCC4_CC"/>
</dbReference>
<evidence type="ECO:0000256" key="5">
    <source>
        <dbReference type="ARBA" id="ARBA00023242"/>
    </source>
</evidence>
<feature type="compositionally biased region" description="Basic and acidic residues" evidence="8">
    <location>
        <begin position="317"/>
        <end position="330"/>
    </location>
</feature>
<dbReference type="Gene3D" id="2.170.210.10">
    <property type="entry name" value="DNA double-strand break repair and VJ recombination XRCC4, N-terminal"/>
    <property type="match status" value="1"/>
</dbReference>
<evidence type="ECO:0000313" key="12">
    <source>
        <dbReference type="EMBL" id="KAG7481245.1"/>
    </source>
</evidence>
<dbReference type="SUPFAM" id="SSF58022">
    <property type="entry name" value="XRCC4, C-terminal oligomerization domain"/>
    <property type="match status" value="1"/>
</dbReference>
<dbReference type="PANTHER" id="PTHR28559:SF1">
    <property type="entry name" value="DNA REPAIR PROTEIN XRCC4"/>
    <property type="match status" value="1"/>
</dbReference>
<evidence type="ECO:0000259" key="9">
    <source>
        <dbReference type="Pfam" id="PF06632"/>
    </source>
</evidence>
<dbReference type="Gene3D" id="1.20.5.370">
    <property type="match status" value="1"/>
</dbReference>
<dbReference type="InterPro" id="IPR009089">
    <property type="entry name" value="XRCC4_N_sf"/>
</dbReference>
<dbReference type="CDD" id="cd22283">
    <property type="entry name" value="HD_XRCC4_N"/>
    <property type="match status" value="1"/>
</dbReference>
<dbReference type="PANTHER" id="PTHR28559">
    <property type="entry name" value="DNA REPAIR PROTEIN XRCC4"/>
    <property type="match status" value="1"/>
</dbReference>
<dbReference type="FunFam" id="1.20.5.370:FF:000011">
    <property type="entry name" value="DNA repair protein XRCC4 isoform X2"/>
    <property type="match status" value="1"/>
</dbReference>
<accession>A0A9D3TAH2</accession>
<feature type="region of interest" description="Disordered" evidence="8">
    <location>
        <begin position="228"/>
        <end position="353"/>
    </location>
</feature>
<keyword evidence="2" id="KW-0227">DNA damage</keyword>
<dbReference type="Pfam" id="PF21924">
    <property type="entry name" value="XRCC4_CC"/>
    <property type="match status" value="1"/>
</dbReference>
<dbReference type="GO" id="GO:0032807">
    <property type="term" value="C:DNA ligase IV complex"/>
    <property type="evidence" value="ECO:0007669"/>
    <property type="project" value="TreeGrafter"/>
</dbReference>
<gene>
    <name evidence="12" type="ORF">MATL_G00065110</name>
</gene>
<evidence type="ECO:0000256" key="4">
    <source>
        <dbReference type="ARBA" id="ARBA00023204"/>
    </source>
</evidence>
<sequence>MSVSVRQIKVPSEPHATYFLKVDWLEDLGAGFTVALCDGESAWIGEVSEEDVAREIQELEMRRERYVEELQLALTGGGQQGGDYAFQLSPESTHGGPRHLTYEKVQRDISFRLGSVELQPSPEPDQVIKDLIRIGLDRSSELRARNQHLQEENQRLKREQDRITAELEGYVEAKEKLEQDLYTRFVLVLNEKKAKIRGLQEELRQLQEAKEERAQRCSGGNLSVCSVPLPHSHGREATTAESSGPVEADYGASTDEEQTQSIHWSQVSTVPVRDEASSSMDLGLSDIPDVAPSRKRRWRHLRCPGSEKVPQELQQTGRKDPAPSKAEANEKAAQGPADVATPSPKPENLFDDF</sequence>
<dbReference type="InterPro" id="IPR053961">
    <property type="entry name" value="XRCC4_N"/>
</dbReference>
<evidence type="ECO:0000256" key="2">
    <source>
        <dbReference type="ARBA" id="ARBA00022763"/>
    </source>
</evidence>
<keyword evidence="13" id="KW-1185">Reference proteome</keyword>
<evidence type="ECO:0000256" key="1">
    <source>
        <dbReference type="ARBA" id="ARBA00004123"/>
    </source>
</evidence>
<feature type="domain" description="XRCC4 coiled-coil" evidence="10">
    <location>
        <begin position="123"/>
        <end position="199"/>
    </location>
</feature>
<dbReference type="GO" id="GO:0033152">
    <property type="term" value="P:immunoglobulin V(D)J recombination"/>
    <property type="evidence" value="ECO:0007669"/>
    <property type="project" value="TreeGrafter"/>
</dbReference>
<evidence type="ECO:0000313" key="13">
    <source>
        <dbReference type="Proteomes" id="UP001046870"/>
    </source>
</evidence>
<comment type="caution">
    <text evidence="12">The sequence shown here is derived from an EMBL/GenBank/DDBJ whole genome shotgun (WGS) entry which is preliminary data.</text>
</comment>
<feature type="domain" description="XRCC4 C-terminal" evidence="11">
    <location>
        <begin position="247"/>
        <end position="351"/>
    </location>
</feature>
<dbReference type="InterPro" id="IPR038051">
    <property type="entry name" value="XRCC4-like_N_sf"/>
</dbReference>
<evidence type="ECO:0000256" key="8">
    <source>
        <dbReference type="SAM" id="MobiDB-lite"/>
    </source>
</evidence>
<comment type="similarity">
    <text evidence="6">Belongs to the XRCC4-XLF family. XRCC4 subfamily.</text>
</comment>
<dbReference type="Pfam" id="PF06632">
    <property type="entry name" value="XRCC4"/>
    <property type="match status" value="1"/>
</dbReference>